<dbReference type="InterPro" id="IPR050951">
    <property type="entry name" value="Retrovirus_Pol_polyprotein"/>
</dbReference>
<dbReference type="Gene3D" id="3.30.70.270">
    <property type="match status" value="2"/>
</dbReference>
<sequence length="200" mass="22427">MNDGYMQLELAEESRKLTTFSTNRGLRRFKRLHFGVNNAAEIFNEEVCKVVSLEPNALSIYDDVLVFGTTQEEHDQALRHILQLWRSHGLTLHMKKSRLNLRSVTFSGKVFSNAGISPDPNKVEALQAAGPPQSQAEVRSFLFFAGANADFMEGFAQTTAPLRDLIKQGATFSGHLSARERLSKPKRYCQGMAYFDNGVL</sequence>
<feature type="domain" description="Reverse transcriptase" evidence="1">
    <location>
        <begin position="2"/>
        <end position="106"/>
    </location>
</feature>
<dbReference type="EMBL" id="JARQWQ010000039">
    <property type="protein sequence ID" value="KAK2559675.1"/>
    <property type="molecule type" value="Genomic_DNA"/>
</dbReference>
<evidence type="ECO:0000259" key="1">
    <source>
        <dbReference type="Pfam" id="PF00078"/>
    </source>
</evidence>
<dbReference type="AlphaFoldDB" id="A0AAD9QF06"/>
<dbReference type="PANTHER" id="PTHR37984">
    <property type="entry name" value="PROTEIN CBG26694"/>
    <property type="match status" value="1"/>
</dbReference>
<name>A0AAD9QF06_ACRCE</name>
<proteinExistence type="predicted"/>
<comment type="caution">
    <text evidence="2">The sequence shown here is derived from an EMBL/GenBank/DDBJ whole genome shotgun (WGS) entry which is preliminary data.</text>
</comment>
<dbReference type="SUPFAM" id="SSF56672">
    <property type="entry name" value="DNA/RNA polymerases"/>
    <property type="match status" value="1"/>
</dbReference>
<dbReference type="Gene3D" id="3.10.10.10">
    <property type="entry name" value="HIV Type 1 Reverse Transcriptase, subunit A, domain 1"/>
    <property type="match status" value="1"/>
</dbReference>
<keyword evidence="3" id="KW-1185">Reference proteome</keyword>
<reference evidence="2" key="1">
    <citation type="journal article" date="2023" name="G3 (Bethesda)">
        <title>Whole genome assembly and annotation of the endangered Caribbean coral Acropora cervicornis.</title>
        <authorList>
            <person name="Selwyn J.D."/>
            <person name="Vollmer S.V."/>
        </authorList>
    </citation>
    <scope>NUCLEOTIDE SEQUENCE</scope>
    <source>
        <strain evidence="2">K2</strain>
    </source>
</reference>
<evidence type="ECO:0000313" key="2">
    <source>
        <dbReference type="EMBL" id="KAK2559675.1"/>
    </source>
</evidence>
<dbReference type="Pfam" id="PF00078">
    <property type="entry name" value="RVT_1"/>
    <property type="match status" value="1"/>
</dbReference>
<dbReference type="InterPro" id="IPR043128">
    <property type="entry name" value="Rev_trsase/Diguanyl_cyclase"/>
</dbReference>
<protein>
    <submittedName>
        <fullName evidence="2">Retrovirus-related Pol polyprotein from transposon gypsy</fullName>
    </submittedName>
</protein>
<dbReference type="InterPro" id="IPR000477">
    <property type="entry name" value="RT_dom"/>
</dbReference>
<organism evidence="2 3">
    <name type="scientific">Acropora cervicornis</name>
    <name type="common">Staghorn coral</name>
    <dbReference type="NCBI Taxonomy" id="6130"/>
    <lineage>
        <taxon>Eukaryota</taxon>
        <taxon>Metazoa</taxon>
        <taxon>Cnidaria</taxon>
        <taxon>Anthozoa</taxon>
        <taxon>Hexacorallia</taxon>
        <taxon>Scleractinia</taxon>
        <taxon>Astrocoeniina</taxon>
        <taxon>Acroporidae</taxon>
        <taxon>Acropora</taxon>
    </lineage>
</organism>
<dbReference type="InterPro" id="IPR043502">
    <property type="entry name" value="DNA/RNA_pol_sf"/>
</dbReference>
<dbReference type="CDD" id="cd01647">
    <property type="entry name" value="RT_LTR"/>
    <property type="match status" value="1"/>
</dbReference>
<gene>
    <name evidence="2" type="ORF">P5673_017761</name>
</gene>
<accession>A0AAD9QF06</accession>
<dbReference type="Proteomes" id="UP001249851">
    <property type="component" value="Unassembled WGS sequence"/>
</dbReference>
<evidence type="ECO:0000313" key="3">
    <source>
        <dbReference type="Proteomes" id="UP001249851"/>
    </source>
</evidence>
<dbReference type="PANTHER" id="PTHR37984:SF5">
    <property type="entry name" value="PROTEIN NYNRIN-LIKE"/>
    <property type="match status" value="1"/>
</dbReference>
<reference evidence="2" key="2">
    <citation type="journal article" date="2023" name="Science">
        <title>Genomic signatures of disease resistance in endangered staghorn corals.</title>
        <authorList>
            <person name="Vollmer S.V."/>
            <person name="Selwyn J.D."/>
            <person name="Despard B.A."/>
            <person name="Roesel C.L."/>
        </authorList>
    </citation>
    <scope>NUCLEOTIDE SEQUENCE</scope>
    <source>
        <strain evidence="2">K2</strain>
    </source>
</reference>